<dbReference type="STRING" id="59895.A0A118K5N3"/>
<evidence type="ECO:0000256" key="1">
    <source>
        <dbReference type="SAM" id="MobiDB-lite"/>
    </source>
</evidence>
<dbReference type="InterPro" id="IPR029044">
    <property type="entry name" value="Nucleotide-diphossugar_trans"/>
</dbReference>
<dbReference type="SUPFAM" id="SSF53448">
    <property type="entry name" value="Nucleotide-diphospho-sugar transferases"/>
    <property type="match status" value="1"/>
</dbReference>
<evidence type="ECO:0000313" key="3">
    <source>
        <dbReference type="Proteomes" id="UP000243975"/>
    </source>
</evidence>
<organism evidence="2 3">
    <name type="scientific">Cynara cardunculus var. scolymus</name>
    <name type="common">Globe artichoke</name>
    <name type="synonym">Cynara scolymus</name>
    <dbReference type="NCBI Taxonomy" id="59895"/>
    <lineage>
        <taxon>Eukaryota</taxon>
        <taxon>Viridiplantae</taxon>
        <taxon>Streptophyta</taxon>
        <taxon>Embryophyta</taxon>
        <taxon>Tracheophyta</taxon>
        <taxon>Spermatophyta</taxon>
        <taxon>Magnoliopsida</taxon>
        <taxon>eudicotyledons</taxon>
        <taxon>Gunneridae</taxon>
        <taxon>Pentapetalae</taxon>
        <taxon>asterids</taxon>
        <taxon>campanulids</taxon>
        <taxon>Asterales</taxon>
        <taxon>Asteraceae</taxon>
        <taxon>Carduoideae</taxon>
        <taxon>Cardueae</taxon>
        <taxon>Carduinae</taxon>
        <taxon>Cynara</taxon>
    </lineage>
</organism>
<dbReference type="AlphaFoldDB" id="A0A118K5N3"/>
<dbReference type="FunFam" id="2.160.10.30:FF:000001">
    <property type="entry name" value="UDP-sugar pyrophosphorylase"/>
    <property type="match status" value="1"/>
</dbReference>
<reference evidence="2 3" key="1">
    <citation type="journal article" date="2016" name="Sci. Rep.">
        <title>The genome sequence of the outbreeding globe artichoke constructed de novo incorporating a phase-aware low-pass sequencing strategy of F1 progeny.</title>
        <authorList>
            <person name="Scaglione D."/>
            <person name="Reyes-Chin-Wo S."/>
            <person name="Acquadro A."/>
            <person name="Froenicke L."/>
            <person name="Portis E."/>
            <person name="Beitel C."/>
            <person name="Tirone M."/>
            <person name="Mauro R."/>
            <person name="Lo Monaco A."/>
            <person name="Mauromicale G."/>
            <person name="Faccioli P."/>
            <person name="Cattivelli L."/>
            <person name="Rieseberg L."/>
            <person name="Michelmore R."/>
            <person name="Lanteri S."/>
        </authorList>
    </citation>
    <scope>NUCLEOTIDE SEQUENCE [LARGE SCALE GENOMIC DNA]</scope>
    <source>
        <strain evidence="2">2C</strain>
    </source>
</reference>
<sequence length="233" mass="25550">MLDSPHGALELVTDDDVAIWDSGPPTSRPHMDGDGPTGSPSLMSMRMDVTETWLAYAPVKNNTEDAAKVPKGNPYHSATSGEMAIYRANSMILRKVGVKVDDPITQVFDGQEVEVWSRIVWKPKWAVTFADVKSKVRGNNSVSQKSTLVIKGGNILIEDLSLDGALIVDSVDDGEVKVEGCVVNNGWRIEGIDKDDSTTAALPEEVRIRGFKINKMDQLQQFYSEPGKFCLKP</sequence>
<keyword evidence="3" id="KW-1185">Reference proteome</keyword>
<name>A0A118K5N3_CYNCS</name>
<evidence type="ECO:0000313" key="2">
    <source>
        <dbReference type="EMBL" id="KVI09313.1"/>
    </source>
</evidence>
<protein>
    <submittedName>
        <fullName evidence="2">Uncharacterized protein</fullName>
    </submittedName>
</protein>
<dbReference type="Proteomes" id="UP000243975">
    <property type="component" value="Unassembled WGS sequence"/>
</dbReference>
<dbReference type="EMBL" id="LEKV01001065">
    <property type="protein sequence ID" value="KVI09313.1"/>
    <property type="molecule type" value="Genomic_DNA"/>
</dbReference>
<comment type="caution">
    <text evidence="2">The sequence shown here is derived from an EMBL/GenBank/DDBJ whole genome shotgun (WGS) entry which is preliminary data.</text>
</comment>
<feature type="region of interest" description="Disordered" evidence="1">
    <location>
        <begin position="19"/>
        <end position="39"/>
    </location>
</feature>
<accession>A0A118K5N3</accession>
<dbReference type="Gramene" id="KVI09313">
    <property type="protein sequence ID" value="KVI09313"/>
    <property type="gene ID" value="Ccrd_012304"/>
</dbReference>
<gene>
    <name evidence="2" type="ORF">Ccrd_012304</name>
</gene>
<proteinExistence type="predicted"/>
<dbReference type="Gene3D" id="2.160.10.30">
    <property type="match status" value="1"/>
</dbReference>
<dbReference type="Gene3D" id="3.90.550.10">
    <property type="entry name" value="Spore Coat Polysaccharide Biosynthesis Protein SpsA, Chain A"/>
    <property type="match status" value="1"/>
</dbReference>